<keyword evidence="3" id="KW-1185">Reference proteome</keyword>
<proteinExistence type="predicted"/>
<keyword evidence="1" id="KW-0812">Transmembrane</keyword>
<evidence type="ECO:0000313" key="2">
    <source>
        <dbReference type="EMBL" id="UXZ05469.1"/>
    </source>
</evidence>
<feature type="transmembrane region" description="Helical" evidence="1">
    <location>
        <begin position="104"/>
        <end position="127"/>
    </location>
</feature>
<gene>
    <name evidence="2" type="ORF">LU297_03200</name>
</gene>
<keyword evidence="1" id="KW-1133">Transmembrane helix</keyword>
<dbReference type="EMBL" id="CP089977">
    <property type="protein sequence ID" value="UXZ05469.1"/>
    <property type="molecule type" value="Genomic_DNA"/>
</dbReference>
<protein>
    <submittedName>
        <fullName evidence="2">Uncharacterized protein</fullName>
    </submittedName>
</protein>
<name>A0ABY6F5T9_9GAMM</name>
<evidence type="ECO:0000313" key="3">
    <source>
        <dbReference type="Proteomes" id="UP001063782"/>
    </source>
</evidence>
<sequence>MKATDKQPKPVAPIQQKLRLSWGLWLVMGVVVHPVILTMMTSSDWLKFFSVQLLAYLPALIGSIWIWHGKKPYALIVLSFVTLIYLGVAGVQLLMGVYQQLPTVLLFYGIIQTVLLVLINGLLFVLLKRLPAMHKNGTTT</sequence>
<organism evidence="2 3">
    <name type="scientific">Moraxella nasicaprae</name>
    <dbReference type="NCBI Taxonomy" id="2904122"/>
    <lineage>
        <taxon>Bacteria</taxon>
        <taxon>Pseudomonadati</taxon>
        <taxon>Pseudomonadota</taxon>
        <taxon>Gammaproteobacteria</taxon>
        <taxon>Moraxellales</taxon>
        <taxon>Moraxellaceae</taxon>
        <taxon>Moraxella</taxon>
    </lineage>
</organism>
<evidence type="ECO:0000256" key="1">
    <source>
        <dbReference type="SAM" id="Phobius"/>
    </source>
</evidence>
<dbReference type="RefSeq" id="WP_263076967.1">
    <property type="nucleotide sequence ID" value="NZ_CP089977.1"/>
</dbReference>
<feature type="transmembrane region" description="Helical" evidence="1">
    <location>
        <begin position="20"/>
        <end position="39"/>
    </location>
</feature>
<accession>A0ABY6F5T9</accession>
<dbReference type="Proteomes" id="UP001063782">
    <property type="component" value="Chromosome"/>
</dbReference>
<feature type="transmembrane region" description="Helical" evidence="1">
    <location>
        <begin position="45"/>
        <end position="67"/>
    </location>
</feature>
<reference evidence="2" key="1">
    <citation type="submission" date="2021-12" db="EMBL/GenBank/DDBJ databases">
        <title>taxonomy of Moraxella sp. ZY201224.</title>
        <authorList>
            <person name="Li F."/>
        </authorList>
    </citation>
    <scope>NUCLEOTIDE SEQUENCE</scope>
    <source>
        <strain evidence="2">ZY201224</strain>
    </source>
</reference>
<feature type="transmembrane region" description="Helical" evidence="1">
    <location>
        <begin position="74"/>
        <end position="98"/>
    </location>
</feature>
<keyword evidence="1" id="KW-0472">Membrane</keyword>